<evidence type="ECO:0008006" key="2">
    <source>
        <dbReference type="Google" id="ProtNLM"/>
    </source>
</evidence>
<gene>
    <name evidence="1" type="ORF">LCGC14_0780700</name>
</gene>
<name>A0A0F9PZU8_9ZZZZ</name>
<protein>
    <recommendedName>
        <fullName evidence="2">VWFA domain-containing protein</fullName>
    </recommendedName>
</protein>
<evidence type="ECO:0000313" key="1">
    <source>
        <dbReference type="EMBL" id="KKN35729.1"/>
    </source>
</evidence>
<organism evidence="1">
    <name type="scientific">marine sediment metagenome</name>
    <dbReference type="NCBI Taxonomy" id="412755"/>
    <lineage>
        <taxon>unclassified sequences</taxon>
        <taxon>metagenomes</taxon>
        <taxon>ecological metagenomes</taxon>
    </lineage>
</organism>
<dbReference type="InterPro" id="IPR036465">
    <property type="entry name" value="vWFA_dom_sf"/>
</dbReference>
<dbReference type="Gene3D" id="3.40.50.410">
    <property type="entry name" value="von Willebrand factor, type A domain"/>
    <property type="match status" value="1"/>
</dbReference>
<dbReference type="AlphaFoldDB" id="A0A0F9PZU8"/>
<dbReference type="EMBL" id="LAZR01002016">
    <property type="protein sequence ID" value="KKN35729.1"/>
    <property type="molecule type" value="Genomic_DNA"/>
</dbReference>
<dbReference type="CDD" id="cd00198">
    <property type="entry name" value="vWFA"/>
    <property type="match status" value="1"/>
</dbReference>
<comment type="caution">
    <text evidence="1">The sequence shown here is derived from an EMBL/GenBank/DDBJ whole genome shotgun (WGS) entry which is preliminary data.</text>
</comment>
<reference evidence="1" key="1">
    <citation type="journal article" date="2015" name="Nature">
        <title>Complex archaea that bridge the gap between prokaryotes and eukaryotes.</title>
        <authorList>
            <person name="Spang A."/>
            <person name="Saw J.H."/>
            <person name="Jorgensen S.L."/>
            <person name="Zaremba-Niedzwiedzka K."/>
            <person name="Martijn J."/>
            <person name="Lind A.E."/>
            <person name="van Eijk R."/>
            <person name="Schleper C."/>
            <person name="Guy L."/>
            <person name="Ettema T.J."/>
        </authorList>
    </citation>
    <scope>NUCLEOTIDE SEQUENCE</scope>
</reference>
<accession>A0A0F9PZU8</accession>
<dbReference type="SUPFAM" id="SSF53300">
    <property type="entry name" value="vWA-like"/>
    <property type="match status" value="1"/>
</dbReference>
<proteinExistence type="predicted"/>
<sequence length="573" mass="65936">MIQRRRRGKKKIAKEELAEKEMKILHLANIAWNKALAFFYYPPLSDPNYVFDYTHLEGFYIDPEHKWQITMNLANTPLFKDDQEYIDYFHIILLHEVSHYQIIPYDGLIHANLLRAAMKYVNQNYAPIVVNIFADLVIDTKLYKKYPKLILWEMDVTYKHIKSKGVISNFTKFLFRTYEKIWKKDVLDDELLMEMNSLAEKVSKIILKDFEDESTWEKKVAIVARYLNNLINDTFTLIGTGGIVDKGKEKRNSPGGAIVEVPKDVLEIMDNPLENKNSDKLKEGNEDELRQKAEEYAKNIPYSEFGGPARQAGILIDGNPLSTWYRGLAKNLIEIKIFEEKSGGQLPVYPEVWRIGDRIEELDIVQTLLNSPVIIPNITTRKWAFKQDPGHLVEKEIPDLLIVLDSSGSMGWNYTSRTIGGKGPYHTALIASFASLHYAASKGTKFSVINFSNRADICQWTINYKKAEKILLRYQGGGTFLPIKQIASQCDKADRNVLVFIITDFGIYNWSKAKKTMIGLAEKGHKIVGFFIGSATIPKNKFKGLFDRVTFYGIRNVKDLINLVIREVKKYYV</sequence>